<dbReference type="Proteomes" id="UP000023152">
    <property type="component" value="Unassembled WGS sequence"/>
</dbReference>
<evidence type="ECO:0000313" key="2">
    <source>
        <dbReference type="Proteomes" id="UP000023152"/>
    </source>
</evidence>
<dbReference type="OrthoDB" id="2015213at2759"/>
<evidence type="ECO:0008006" key="3">
    <source>
        <dbReference type="Google" id="ProtNLM"/>
    </source>
</evidence>
<proteinExistence type="predicted"/>
<dbReference type="EMBL" id="ASPP01048498">
    <property type="protein sequence ID" value="ETN97827.1"/>
    <property type="molecule type" value="Genomic_DNA"/>
</dbReference>
<dbReference type="AlphaFoldDB" id="X6L7K9"/>
<dbReference type="SUPFAM" id="SSF56235">
    <property type="entry name" value="N-terminal nucleophile aminohydrolases (Ntn hydrolases)"/>
    <property type="match status" value="1"/>
</dbReference>
<gene>
    <name evidence="1" type="ORF">RFI_39699</name>
</gene>
<name>X6L7K9_RETFI</name>
<sequence length="259" mass="28234">MSIYFQSRRSPVLSRYGMVASSQHLVSQVGQQILKSGGNAVDACVAMNAVLGVVEPTSTGLGGDCFVLFYDNSKKKVFGLNGSGRTSQLLTHEYVKQQQLNSKKVHIFHALNATVPGNVCGMLDLLSKFGTFSREKVLLPAVTLAEKGFPVNVITSYLWHEGTPQLKLSKNGHELLIPNDRQANSKAFPNNDFHAPKPGELFKNPYVAKVLRNIISHGKDGFYSGDVADALVSVVQEHKGLLTLDDLAKHTSTWVDPIS</sequence>
<dbReference type="InterPro" id="IPR052896">
    <property type="entry name" value="GGT-like_enzyme"/>
</dbReference>
<feature type="non-terminal residue" evidence="1">
    <location>
        <position position="259"/>
    </location>
</feature>
<dbReference type="InterPro" id="IPR029055">
    <property type="entry name" value="Ntn_hydrolases_N"/>
</dbReference>
<organism evidence="1 2">
    <name type="scientific">Reticulomyxa filosa</name>
    <dbReference type="NCBI Taxonomy" id="46433"/>
    <lineage>
        <taxon>Eukaryota</taxon>
        <taxon>Sar</taxon>
        <taxon>Rhizaria</taxon>
        <taxon>Retaria</taxon>
        <taxon>Foraminifera</taxon>
        <taxon>Monothalamids</taxon>
        <taxon>Reticulomyxidae</taxon>
        <taxon>Reticulomyxa</taxon>
    </lineage>
</organism>
<protein>
    <recommendedName>
        <fullName evidence="3">Gamma-glutamyltransferase</fullName>
    </recommendedName>
</protein>
<accession>X6L7K9</accession>
<evidence type="ECO:0000313" key="1">
    <source>
        <dbReference type="EMBL" id="ETN97827.1"/>
    </source>
</evidence>
<dbReference type="Pfam" id="PF01019">
    <property type="entry name" value="G_glu_transpept"/>
    <property type="match status" value="1"/>
</dbReference>
<dbReference type="PANTHER" id="PTHR43881:SF1">
    <property type="entry name" value="GAMMA-GLUTAMYLTRANSPEPTIDASE (AFU_ORTHOLOGUE AFUA_4G13580)"/>
    <property type="match status" value="1"/>
</dbReference>
<keyword evidence="2" id="KW-1185">Reference proteome</keyword>
<comment type="caution">
    <text evidence="1">The sequence shown here is derived from an EMBL/GenBank/DDBJ whole genome shotgun (WGS) entry which is preliminary data.</text>
</comment>
<reference evidence="1 2" key="1">
    <citation type="journal article" date="2013" name="Curr. Biol.">
        <title>The Genome of the Foraminiferan Reticulomyxa filosa.</title>
        <authorList>
            <person name="Glockner G."/>
            <person name="Hulsmann N."/>
            <person name="Schleicher M."/>
            <person name="Noegel A.A."/>
            <person name="Eichinger L."/>
            <person name="Gallinger C."/>
            <person name="Pawlowski J."/>
            <person name="Sierra R."/>
            <person name="Euteneuer U."/>
            <person name="Pillet L."/>
            <person name="Moustafa A."/>
            <person name="Platzer M."/>
            <person name="Groth M."/>
            <person name="Szafranski K."/>
            <person name="Schliwa M."/>
        </authorList>
    </citation>
    <scope>NUCLEOTIDE SEQUENCE [LARGE SCALE GENOMIC DNA]</scope>
</reference>
<dbReference type="PRINTS" id="PR01210">
    <property type="entry name" value="GGTRANSPTASE"/>
</dbReference>
<dbReference type="PANTHER" id="PTHR43881">
    <property type="entry name" value="GAMMA-GLUTAMYLTRANSPEPTIDASE (AFU_ORTHOLOGUE AFUA_4G13580)"/>
    <property type="match status" value="1"/>
</dbReference>